<evidence type="ECO:0000313" key="11">
    <source>
        <dbReference type="Proteomes" id="UP001152649"/>
    </source>
</evidence>
<feature type="compositionally biased region" description="Basic and acidic residues" evidence="9">
    <location>
        <begin position="658"/>
        <end position="670"/>
    </location>
</feature>
<dbReference type="OrthoDB" id="74360at2759"/>
<dbReference type="EMBL" id="CAJVPG010000426">
    <property type="protein sequence ID" value="CAG8410656.1"/>
    <property type="molecule type" value="Genomic_DNA"/>
</dbReference>
<dbReference type="Gene3D" id="6.10.250.2620">
    <property type="match status" value="1"/>
</dbReference>
<dbReference type="Proteomes" id="UP001152649">
    <property type="component" value="Unassembled WGS sequence"/>
</dbReference>
<organism evidence="10 11">
    <name type="scientific">Penicillium salamii</name>
    <dbReference type="NCBI Taxonomy" id="1612424"/>
    <lineage>
        <taxon>Eukaryota</taxon>
        <taxon>Fungi</taxon>
        <taxon>Dikarya</taxon>
        <taxon>Ascomycota</taxon>
        <taxon>Pezizomycotina</taxon>
        <taxon>Eurotiomycetes</taxon>
        <taxon>Eurotiomycetidae</taxon>
        <taxon>Eurotiales</taxon>
        <taxon>Aspergillaceae</taxon>
        <taxon>Penicillium</taxon>
    </lineage>
</organism>
<keyword evidence="5 8" id="KW-0804">Transcription</keyword>
<evidence type="ECO:0000256" key="7">
    <source>
        <dbReference type="ARBA" id="ARBA00032014"/>
    </source>
</evidence>
<keyword evidence="4 8" id="KW-0805">Transcription regulation</keyword>
<comment type="function">
    <text evidence="8">Component of the Mediator complex, a coactivator involved in the regulated transcription of nearly all RNA polymerase II-dependent genes. Mediator functions as a bridge to convey information from gene-specific regulatory proteins to the basal RNA polymerase II transcription machinery. Mediator is recruited to promoters by direct interactions with regulatory proteins and serves as a scaffold for the assembly of a functional preinitiation complex with RNA polymerase II and the general transcription factors.</text>
</comment>
<dbReference type="Pfam" id="PF10156">
    <property type="entry name" value="Med17"/>
    <property type="match status" value="1"/>
</dbReference>
<comment type="similarity">
    <text evidence="2 8">Belongs to the Mediator complex subunit 17 family.</text>
</comment>
<evidence type="ECO:0000256" key="9">
    <source>
        <dbReference type="SAM" id="MobiDB-lite"/>
    </source>
</evidence>
<gene>
    <name evidence="8" type="primary">MED17</name>
    <name evidence="10" type="ORF">PSALAMII_LOCUS8782</name>
</gene>
<keyword evidence="11" id="KW-1185">Reference proteome</keyword>
<keyword evidence="8" id="KW-0010">Activator</keyword>
<dbReference type="PANTHER" id="PTHR13114">
    <property type="entry name" value="MEDIATOR OF RNA POLYMERASE II TRANSCRIPTION SUBUNIT 17"/>
    <property type="match status" value="1"/>
</dbReference>
<keyword evidence="6 8" id="KW-0539">Nucleus</keyword>
<evidence type="ECO:0000256" key="8">
    <source>
        <dbReference type="RuleBase" id="RU364140"/>
    </source>
</evidence>
<dbReference type="GO" id="GO:0016592">
    <property type="term" value="C:mediator complex"/>
    <property type="evidence" value="ECO:0007669"/>
    <property type="project" value="InterPro"/>
</dbReference>
<reference evidence="10" key="1">
    <citation type="submission" date="2021-07" db="EMBL/GenBank/DDBJ databases">
        <authorList>
            <person name="Branca A.L. A."/>
        </authorList>
    </citation>
    <scope>NUCLEOTIDE SEQUENCE</scope>
</reference>
<evidence type="ECO:0000256" key="4">
    <source>
        <dbReference type="ARBA" id="ARBA00023015"/>
    </source>
</evidence>
<dbReference type="GO" id="GO:0003712">
    <property type="term" value="F:transcription coregulator activity"/>
    <property type="evidence" value="ECO:0007669"/>
    <property type="project" value="InterPro"/>
</dbReference>
<feature type="compositionally biased region" description="Basic and acidic residues" evidence="9">
    <location>
        <begin position="682"/>
        <end position="692"/>
    </location>
</feature>
<evidence type="ECO:0000256" key="1">
    <source>
        <dbReference type="ARBA" id="ARBA00004123"/>
    </source>
</evidence>
<dbReference type="GO" id="GO:0070847">
    <property type="term" value="C:core mediator complex"/>
    <property type="evidence" value="ECO:0007669"/>
    <property type="project" value="TreeGrafter"/>
</dbReference>
<comment type="subcellular location">
    <subcellularLocation>
        <location evidence="1 8">Nucleus</location>
    </subcellularLocation>
</comment>
<evidence type="ECO:0000256" key="6">
    <source>
        <dbReference type="ARBA" id="ARBA00023242"/>
    </source>
</evidence>
<comment type="subunit">
    <text evidence="8">Component of the Mediator complex.</text>
</comment>
<proteinExistence type="inferred from homology"/>
<dbReference type="PANTHER" id="PTHR13114:SF7">
    <property type="entry name" value="MEDIATOR OF RNA POLYMERASE II TRANSCRIPTION SUBUNIT 17"/>
    <property type="match status" value="1"/>
</dbReference>
<comment type="caution">
    <text evidence="10">The sequence shown here is derived from an EMBL/GenBank/DDBJ whole genome shotgun (WGS) entry which is preliminary data.</text>
</comment>
<feature type="compositionally biased region" description="Polar residues" evidence="9">
    <location>
        <begin position="671"/>
        <end position="680"/>
    </location>
</feature>
<protein>
    <recommendedName>
        <fullName evidence="3 8">Mediator of RNA polymerase II transcription subunit 17</fullName>
    </recommendedName>
    <alternativeName>
        <fullName evidence="7 8">Mediator complex subunit 17</fullName>
    </alternativeName>
</protein>
<feature type="region of interest" description="Disordered" evidence="9">
    <location>
        <begin position="655"/>
        <end position="692"/>
    </location>
</feature>
<sequence length="692" mass="77596">MRAIKQKIEPLQFTHPTLQFYPLFSLSPQFSRISDHVKRVTAFSNSGLCETSPVRPPNTMADSFNLPLRPILDHNDRPDTLPVEIAQINSQWGSFRDVNEEVLRKKIAEEKDKNGIDEEQSEDATDLDSTERVEQLYKRRADITQFAMQAHMETLFALDFVSLLLSKQLPRQAETSMSAFLKQVAPLGSLNAEAVNPPPKPESTVKDISAVSRGWRIQNFNGAANKLLQAASRLETEVTSETRYWNEVLAVKDKGWKVSRLPRERQALGVQFGFLEATPVFRDRGLASLRRAEDGSLLLDKGLVPSKPRFVRVRVLQSGRLSGCSQSTNPTFSGEETIEGRILQARDTVFEEELFHELFREAKAIAGFGVTTRQNLIQIPASEDLEILLDLVDVDRNHLEPDHGTSKEGNSIAEGLAHTIRILLAYAHRQHLQRRTLLPPPLTPKKRTIPEHQLLRPALAYVQHMSHTQWLQSLLRDIFGVLQSAHISPPAYTANIFSTAQGTASQVPTVEALIESFLTPFESNFKGKLSTPRGSFSISVSTNLSLPPYGTSFDVSFEMPTHPDLKSPGSLSQREEVEAAVTHLLLLDVVFAISSDESPRKQPESKDSGAWEATYPQHGELLLSSDPLNRKKMKIKLSRHELSLEAYTVRCFNGTGLGKKEDPIESESRTWKSSNTSQSLMDHVREITPHKQ</sequence>
<evidence type="ECO:0000256" key="2">
    <source>
        <dbReference type="ARBA" id="ARBA00005635"/>
    </source>
</evidence>
<dbReference type="GO" id="GO:0006357">
    <property type="term" value="P:regulation of transcription by RNA polymerase II"/>
    <property type="evidence" value="ECO:0007669"/>
    <property type="project" value="InterPro"/>
</dbReference>
<name>A0A9W4JSX6_9EURO</name>
<evidence type="ECO:0000313" key="10">
    <source>
        <dbReference type="EMBL" id="CAG8410656.1"/>
    </source>
</evidence>
<dbReference type="AlphaFoldDB" id="A0A9W4JSX6"/>
<dbReference type="InterPro" id="IPR019313">
    <property type="entry name" value="Mediator_Med17"/>
</dbReference>
<evidence type="ECO:0000256" key="5">
    <source>
        <dbReference type="ARBA" id="ARBA00023163"/>
    </source>
</evidence>
<evidence type="ECO:0000256" key="3">
    <source>
        <dbReference type="ARBA" id="ARBA00019610"/>
    </source>
</evidence>
<accession>A0A9W4JSX6</accession>